<dbReference type="GeneID" id="48012389"/>
<dbReference type="AlphaFoldDB" id="A0A806TH70"/>
<gene>
    <name evidence="1" type="ORF">AS52_01823</name>
</gene>
<evidence type="ECO:0000313" key="1">
    <source>
        <dbReference type="EMBL" id="AKP76788.1"/>
    </source>
</evidence>
<reference evidence="1 2" key="1">
    <citation type="submission" date="2015-01" db="EMBL/GenBank/DDBJ databases">
        <title>Genome sequence of bacillus megaterium Q3.</title>
        <authorList>
            <person name="Wang Y."/>
            <person name="Luo K."/>
            <person name="Bai L."/>
            <person name="Luo F."/>
        </authorList>
    </citation>
    <scope>NUCLEOTIDE SEQUENCE [LARGE SCALE GENOMIC DNA]</scope>
    <source>
        <strain evidence="1 2">Q3</strain>
    </source>
</reference>
<dbReference type="InterPro" id="IPR029278">
    <property type="entry name" value="Imm26"/>
</dbReference>
<dbReference type="Proteomes" id="UP000036410">
    <property type="component" value="Chromosome"/>
</dbReference>
<dbReference type="EMBL" id="CP010586">
    <property type="protein sequence ID" value="AKP76788.1"/>
    <property type="molecule type" value="Genomic_DNA"/>
</dbReference>
<dbReference type="RefSeq" id="WP_228123043.1">
    <property type="nucleotide sequence ID" value="NZ_CP010586.1"/>
</dbReference>
<accession>A0A806TH70</accession>
<organism evidence="1 2">
    <name type="scientific">Priestia megaterium Q3</name>
    <dbReference type="NCBI Taxonomy" id="1452722"/>
    <lineage>
        <taxon>Bacteria</taxon>
        <taxon>Bacillati</taxon>
        <taxon>Bacillota</taxon>
        <taxon>Bacilli</taxon>
        <taxon>Bacillales</taxon>
        <taxon>Bacillaceae</taxon>
        <taxon>Priestia</taxon>
    </lineage>
</organism>
<dbReference type="Pfam" id="PF15428">
    <property type="entry name" value="Imm26"/>
    <property type="match status" value="1"/>
</dbReference>
<proteinExistence type="predicted"/>
<protein>
    <submittedName>
        <fullName evidence="1">Uncharacterized protein</fullName>
    </submittedName>
</protein>
<name>A0A806TH70_PRIMG</name>
<evidence type="ECO:0000313" key="2">
    <source>
        <dbReference type="Proteomes" id="UP000036410"/>
    </source>
</evidence>
<sequence length="158" mass="18307">MKKISYPFYPKSNRYLMPGQFWPIPLSDGRFACGRVLETSPEYTKNFIAGLMDWVGDEPPTSEDLKGRIILKQGDGHIKMIQETALDGMISGYRDLELDNLEVAYFKSQEAFADNCMLQKGYTEIRPITREEQQLYSTFSTWGYSVIKFRAEDMFVKK</sequence>